<feature type="binding site" evidence="16">
    <location>
        <position position="299"/>
    </location>
    <ligand>
        <name>Fe cation</name>
        <dbReference type="ChEBI" id="CHEBI:24875"/>
    </ligand>
</feature>
<dbReference type="Pfam" id="PF01087">
    <property type="entry name" value="GalP_UDP_transf"/>
    <property type="match status" value="1"/>
</dbReference>
<feature type="binding site" evidence="16">
    <location>
        <position position="183"/>
    </location>
    <ligand>
        <name>Fe cation</name>
        <dbReference type="ChEBI" id="CHEBI:24875"/>
    </ligand>
</feature>
<comment type="catalytic activity">
    <reaction evidence="1 17">
        <text>alpha-D-galactose 1-phosphate + UDP-alpha-D-glucose = alpha-D-glucose 1-phosphate + UDP-alpha-D-galactose</text>
        <dbReference type="Rhea" id="RHEA:13989"/>
        <dbReference type="ChEBI" id="CHEBI:58336"/>
        <dbReference type="ChEBI" id="CHEBI:58601"/>
        <dbReference type="ChEBI" id="CHEBI:58885"/>
        <dbReference type="ChEBI" id="CHEBI:66914"/>
        <dbReference type="EC" id="2.7.7.12"/>
    </reaction>
</comment>
<dbReference type="UniPathway" id="UPA00214"/>
<feature type="binding site" description="in other chain" evidence="14">
    <location>
        <begin position="76"/>
        <end position="77"/>
    </location>
    <ligand>
        <name>UDP-alpha-D-glucose</name>
        <dbReference type="ChEBI" id="CHEBI:58885"/>
        <note>ligand shared between dimeric partners</note>
    </ligand>
</feature>
<dbReference type="Proteomes" id="UP000182409">
    <property type="component" value="Unassembled WGS sequence"/>
</dbReference>
<keyword evidence="7 17" id="KW-0548">Nucleotidyltransferase</keyword>
<evidence type="ECO:0000256" key="10">
    <source>
        <dbReference type="ARBA" id="ARBA00023144"/>
    </source>
</evidence>
<dbReference type="AlphaFoldDB" id="A0A1H4NN49"/>
<comment type="pathway">
    <text evidence="2 17">Carbohydrate metabolism; galactose metabolism.</text>
</comment>
<evidence type="ECO:0000256" key="9">
    <source>
        <dbReference type="ARBA" id="ARBA00022833"/>
    </source>
</evidence>
<evidence type="ECO:0000256" key="17">
    <source>
        <dbReference type="RuleBase" id="RU000506"/>
    </source>
</evidence>
<feature type="binding site" description="in other chain" evidence="14">
    <location>
        <position position="154"/>
    </location>
    <ligand>
        <name>UDP-alpha-D-glucose</name>
        <dbReference type="ChEBI" id="CHEBI:58885"/>
        <note>ligand shared between dimeric partners</note>
    </ligand>
</feature>
<feature type="binding site" evidence="14">
    <location>
        <begin position="27"/>
        <end position="30"/>
    </location>
    <ligand>
        <name>UDP-alpha-D-glucose</name>
        <dbReference type="ChEBI" id="CHEBI:58885"/>
        <note>ligand shared between dimeric partners</note>
    </ligand>
</feature>
<dbReference type="GO" id="GO:0008108">
    <property type="term" value="F:UDP-glucose:hexose-1-phosphate uridylyltransferase activity"/>
    <property type="evidence" value="ECO:0007669"/>
    <property type="project" value="UniProtKB-UniRule"/>
</dbReference>
<evidence type="ECO:0000256" key="13">
    <source>
        <dbReference type="PIRSR" id="PIRSR000808-1"/>
    </source>
</evidence>
<dbReference type="Gene3D" id="3.30.428.10">
    <property type="entry name" value="HIT-like"/>
    <property type="match status" value="2"/>
</dbReference>
<dbReference type="InterPro" id="IPR005850">
    <property type="entry name" value="GalP_Utransf_C"/>
</dbReference>
<feature type="active site" description="Tele-UMP-histidine intermediate" evidence="13">
    <location>
        <position position="167"/>
    </location>
</feature>
<feature type="binding site" evidence="15">
    <location>
        <position position="54"/>
    </location>
    <ligand>
        <name>Zn(2+)</name>
        <dbReference type="ChEBI" id="CHEBI:29105"/>
    </ligand>
</feature>
<feature type="binding site" description="in other chain" evidence="14">
    <location>
        <position position="60"/>
    </location>
    <ligand>
        <name>UDP-alpha-D-glucose</name>
        <dbReference type="ChEBI" id="CHEBI:58885"/>
        <note>ligand shared between dimeric partners</note>
    </ligand>
</feature>
<evidence type="ECO:0000259" key="18">
    <source>
        <dbReference type="Pfam" id="PF01087"/>
    </source>
</evidence>
<dbReference type="NCBIfam" id="NF008724">
    <property type="entry name" value="PRK11720.1"/>
    <property type="match status" value="1"/>
</dbReference>
<dbReference type="InterPro" id="IPR005849">
    <property type="entry name" value="GalP_Utransf_N"/>
</dbReference>
<evidence type="ECO:0000256" key="6">
    <source>
        <dbReference type="ARBA" id="ARBA00022679"/>
    </source>
</evidence>
<dbReference type="SUPFAM" id="SSF54197">
    <property type="entry name" value="HIT-like"/>
    <property type="match status" value="2"/>
</dbReference>
<feature type="binding site" evidence="15">
    <location>
        <position position="114"/>
    </location>
    <ligand>
        <name>Zn(2+)</name>
        <dbReference type="ChEBI" id="CHEBI:29105"/>
    </ligand>
</feature>
<keyword evidence="6 17" id="KW-0808">Transferase</keyword>
<evidence type="ECO:0000256" key="11">
    <source>
        <dbReference type="ARBA" id="ARBA00023277"/>
    </source>
</evidence>
<sequence>MNDILLQSPHRRWNPLKAEWVLVSPHRTQRPWQGQTEDIATASVPHYDPACYLCPGNPRAGGEQTPQYDGTFVFTNDYAALKPEAPQIDQDINGLLRAETERGICRVLCFSPRHDLTLATMEVPAIRRVVDVWAQQEVELAAHPEIRYVQVFENRGAMMGASNPHPHGQIWATEHVPNEPATETRAQMAHFTQHGEPLLMAYLRTELQQRERIVAENEAWVALVPFWAVWPFETLLLPREHVTSISALSTSQREGLAEMLKQVTAGYNRVFEAPFPYSMGFHGAPCDDEPHPEWQLHAHFYPPLLRSATVRKFMVGFELLGSPQRDITPESAAATLRSAIG</sequence>
<accession>A0A1H4NN49</accession>
<dbReference type="EMBL" id="FNSD01000001">
    <property type="protein sequence ID" value="SEB96716.1"/>
    <property type="molecule type" value="Genomic_DNA"/>
</dbReference>
<evidence type="ECO:0000256" key="4">
    <source>
        <dbReference type="ARBA" id="ARBA00012384"/>
    </source>
</evidence>
<keyword evidence="10 17" id="KW-0299">Galactose metabolism</keyword>
<dbReference type="NCBIfam" id="TIGR00209">
    <property type="entry name" value="galT_1"/>
    <property type="match status" value="1"/>
</dbReference>
<dbReference type="PIRSF" id="PIRSF000808">
    <property type="entry name" value="GalT"/>
    <property type="match status" value="1"/>
</dbReference>
<dbReference type="FunFam" id="3.30.428.10:FF:000002">
    <property type="entry name" value="Galactose-1-phosphate uridylyltransferase"/>
    <property type="match status" value="1"/>
</dbReference>
<dbReference type="InterPro" id="IPR001937">
    <property type="entry name" value="GalP_UDPtransf1"/>
</dbReference>
<proteinExistence type="inferred from homology"/>
<evidence type="ECO:0000259" key="19">
    <source>
        <dbReference type="Pfam" id="PF02744"/>
    </source>
</evidence>
<reference evidence="20 21" key="1">
    <citation type="submission" date="2016-10" db="EMBL/GenBank/DDBJ databases">
        <authorList>
            <person name="de Groot N.N."/>
        </authorList>
    </citation>
    <scope>NUCLEOTIDE SEQUENCE [LARGE SCALE GENOMIC DNA]</scope>
    <source>
        <strain evidence="20 21">AB35.6</strain>
    </source>
</reference>
<dbReference type="PANTHER" id="PTHR11943">
    <property type="entry name" value="GALACTOSE-1-PHOSPHATE URIDYLYLTRANSFERASE"/>
    <property type="match status" value="1"/>
</dbReference>
<evidence type="ECO:0000256" key="5">
    <source>
        <dbReference type="ARBA" id="ARBA00016340"/>
    </source>
</evidence>
<keyword evidence="9 15" id="KW-0862">Zinc</keyword>
<evidence type="ECO:0000313" key="20">
    <source>
        <dbReference type="EMBL" id="SEB96716.1"/>
    </source>
</evidence>
<feature type="binding site" evidence="14">
    <location>
        <begin position="317"/>
        <end position="318"/>
    </location>
    <ligand>
        <name>UDP-alpha-D-glucose</name>
        <dbReference type="ChEBI" id="CHEBI:58885"/>
        <note>ligand shared between dimeric partners</note>
    </ligand>
</feature>
<evidence type="ECO:0000256" key="3">
    <source>
        <dbReference type="ARBA" id="ARBA00010951"/>
    </source>
</evidence>
<feature type="binding site" evidence="16">
    <location>
        <position position="282"/>
    </location>
    <ligand>
        <name>Fe cation</name>
        <dbReference type="ChEBI" id="CHEBI:24875"/>
    </ligand>
</feature>
<comment type="cofactor">
    <cofactor evidence="16">
        <name>Fe cation</name>
        <dbReference type="ChEBI" id="CHEBI:24875"/>
    </cofactor>
    <text evidence="16">Binds 1 Fe cation per subunit.</text>
</comment>
<dbReference type="PANTHER" id="PTHR11943:SF1">
    <property type="entry name" value="GALACTOSE-1-PHOSPHATE URIDYLYLTRANSFERASE"/>
    <property type="match status" value="1"/>
</dbReference>
<evidence type="ECO:0000256" key="8">
    <source>
        <dbReference type="ARBA" id="ARBA00022723"/>
    </source>
</evidence>
<comment type="similarity">
    <text evidence="3 17">Belongs to the galactose-1-phosphate uridylyltransferase type 1 family.</text>
</comment>
<keyword evidence="8 15" id="KW-0479">Metal-binding</keyword>
<protein>
    <recommendedName>
        <fullName evidence="5 12">Galactose-1-phosphate uridylyltransferase</fullName>
        <ecNumber evidence="4 12">2.7.7.12</ecNumber>
    </recommendedName>
</protein>
<dbReference type="FunFam" id="3.30.428.10:FF:000001">
    <property type="entry name" value="Galactose-1-phosphate uridylyltransferase"/>
    <property type="match status" value="1"/>
</dbReference>
<evidence type="ECO:0000256" key="1">
    <source>
        <dbReference type="ARBA" id="ARBA00001107"/>
    </source>
</evidence>
<dbReference type="RefSeq" id="WP_212733185.1">
    <property type="nucleotide sequence ID" value="NZ_FNSD01000001.1"/>
</dbReference>
<dbReference type="GO" id="GO:0033499">
    <property type="term" value="P:galactose catabolic process via UDP-galactose, Leloir pathway"/>
    <property type="evidence" value="ECO:0007669"/>
    <property type="project" value="TreeGrafter"/>
</dbReference>
<feature type="binding site" description="in other chain" evidence="14">
    <location>
        <position position="324"/>
    </location>
    <ligand>
        <name>UDP-alpha-D-glucose</name>
        <dbReference type="ChEBI" id="CHEBI:58885"/>
        <note>ligand shared between dimeric partners</note>
    </ligand>
</feature>
<keyword evidence="11 17" id="KW-0119">Carbohydrate metabolism</keyword>
<keyword evidence="16" id="KW-0408">Iron</keyword>
<name>A0A1H4NN49_9BACT</name>
<evidence type="ECO:0000256" key="16">
    <source>
        <dbReference type="PIRSR" id="PIRSR000808-4"/>
    </source>
</evidence>
<dbReference type="Pfam" id="PF02744">
    <property type="entry name" value="GalP_UDP_tr_C"/>
    <property type="match status" value="1"/>
</dbReference>
<evidence type="ECO:0000313" key="21">
    <source>
        <dbReference type="Proteomes" id="UP000182409"/>
    </source>
</evidence>
<dbReference type="CDD" id="cd00608">
    <property type="entry name" value="GalT"/>
    <property type="match status" value="1"/>
</dbReference>
<feature type="binding site" evidence="16">
    <location>
        <position position="297"/>
    </location>
    <ligand>
        <name>Fe cation</name>
        <dbReference type="ChEBI" id="CHEBI:24875"/>
    </ligand>
</feature>
<comment type="cofactor">
    <cofactor evidence="15">
        <name>Zn(2+)</name>
        <dbReference type="ChEBI" id="CHEBI:29105"/>
    </cofactor>
    <text evidence="15">Binds 1 zinc ion per subunit.</text>
</comment>
<feature type="binding site" evidence="15">
    <location>
        <position position="51"/>
    </location>
    <ligand>
        <name>Zn(2+)</name>
        <dbReference type="ChEBI" id="CHEBI:29105"/>
    </ligand>
</feature>
<feature type="domain" description="Galactose-1-phosphate uridyl transferase C-terminal" evidence="19">
    <location>
        <begin position="184"/>
        <end position="338"/>
    </location>
</feature>
<dbReference type="GO" id="GO:0005737">
    <property type="term" value="C:cytoplasm"/>
    <property type="evidence" value="ECO:0007669"/>
    <property type="project" value="TreeGrafter"/>
</dbReference>
<evidence type="ECO:0000256" key="7">
    <source>
        <dbReference type="ARBA" id="ARBA00022695"/>
    </source>
</evidence>
<dbReference type="EC" id="2.7.7.12" evidence="4 12"/>
<dbReference type="InterPro" id="IPR019779">
    <property type="entry name" value="GalP_UDPtransf1_His-AS"/>
</dbReference>
<feature type="binding site" evidence="14">
    <location>
        <begin position="312"/>
        <end position="313"/>
    </location>
    <ligand>
        <name>UDP-alpha-D-glucose</name>
        <dbReference type="ChEBI" id="CHEBI:58885"/>
        <note>ligand shared between dimeric partners</note>
    </ligand>
</feature>
<evidence type="ECO:0000256" key="15">
    <source>
        <dbReference type="PIRSR" id="PIRSR000808-3"/>
    </source>
</evidence>
<feature type="binding site" evidence="15">
    <location>
        <position position="165"/>
    </location>
    <ligand>
        <name>Zn(2+)</name>
        <dbReference type="ChEBI" id="CHEBI:29105"/>
    </ligand>
</feature>
<evidence type="ECO:0000256" key="14">
    <source>
        <dbReference type="PIRSR" id="PIRSR000808-2"/>
    </source>
</evidence>
<dbReference type="PROSITE" id="PS00117">
    <property type="entry name" value="GAL_P_UDP_TRANSF_I"/>
    <property type="match status" value="1"/>
</dbReference>
<dbReference type="GO" id="GO:0008270">
    <property type="term" value="F:zinc ion binding"/>
    <property type="evidence" value="ECO:0007669"/>
    <property type="project" value="InterPro"/>
</dbReference>
<dbReference type="InterPro" id="IPR036265">
    <property type="entry name" value="HIT-like_sf"/>
</dbReference>
<evidence type="ECO:0000256" key="2">
    <source>
        <dbReference type="ARBA" id="ARBA00004947"/>
    </source>
</evidence>
<feature type="binding site" description="in other chain" evidence="14">
    <location>
        <begin position="160"/>
        <end position="162"/>
    </location>
    <ligand>
        <name>UDP-alpha-D-glucose</name>
        <dbReference type="ChEBI" id="CHEBI:58885"/>
        <note>ligand shared between dimeric partners</note>
    </ligand>
</feature>
<organism evidence="20 21">
    <name type="scientific">Terriglobus roseus</name>
    <dbReference type="NCBI Taxonomy" id="392734"/>
    <lineage>
        <taxon>Bacteria</taxon>
        <taxon>Pseudomonadati</taxon>
        <taxon>Acidobacteriota</taxon>
        <taxon>Terriglobia</taxon>
        <taxon>Terriglobales</taxon>
        <taxon>Acidobacteriaceae</taxon>
        <taxon>Terriglobus</taxon>
    </lineage>
</organism>
<gene>
    <name evidence="20" type="ORF">SAMN05443244_2304</name>
</gene>
<feature type="domain" description="Galactose-1-phosphate uridyl transferase N-terminal" evidence="18">
    <location>
        <begin position="7"/>
        <end position="177"/>
    </location>
</feature>
<feature type="binding site" description="in other chain" evidence="14">
    <location>
        <position position="169"/>
    </location>
    <ligand>
        <name>UDP-alpha-D-glucose</name>
        <dbReference type="ChEBI" id="CHEBI:58885"/>
        <note>ligand shared between dimeric partners</note>
    </ligand>
</feature>
<evidence type="ECO:0000256" key="12">
    <source>
        <dbReference type="NCBIfam" id="TIGR00209"/>
    </source>
</evidence>